<evidence type="ECO:0000256" key="1">
    <source>
        <dbReference type="SAM" id="MobiDB-lite"/>
    </source>
</evidence>
<feature type="region of interest" description="Disordered" evidence="1">
    <location>
        <begin position="473"/>
        <end position="534"/>
    </location>
</feature>
<accession>A0A816LR46</accession>
<feature type="compositionally biased region" description="Acidic residues" evidence="1">
    <location>
        <begin position="439"/>
        <end position="450"/>
    </location>
</feature>
<dbReference type="Proteomes" id="UP000663824">
    <property type="component" value="Unassembled WGS sequence"/>
</dbReference>
<proteinExistence type="predicted"/>
<dbReference type="AlphaFoldDB" id="A0A816LR46"/>
<feature type="compositionally biased region" description="Low complexity" evidence="1">
    <location>
        <begin position="473"/>
        <end position="485"/>
    </location>
</feature>
<feature type="region of interest" description="Disordered" evidence="1">
    <location>
        <begin position="41"/>
        <end position="93"/>
    </location>
</feature>
<gene>
    <name evidence="2" type="ORF">MBJ925_LOCUS5213</name>
</gene>
<feature type="non-terminal residue" evidence="2">
    <location>
        <position position="1"/>
    </location>
</feature>
<protein>
    <submittedName>
        <fullName evidence="2">Uncharacterized protein</fullName>
    </submittedName>
</protein>
<dbReference type="EMBL" id="CAJNRE010001304">
    <property type="protein sequence ID" value="CAF1938468.1"/>
    <property type="molecule type" value="Genomic_DNA"/>
</dbReference>
<feature type="region of interest" description="Disordered" evidence="1">
    <location>
        <begin position="426"/>
        <end position="456"/>
    </location>
</feature>
<evidence type="ECO:0000313" key="3">
    <source>
        <dbReference type="Proteomes" id="UP000663824"/>
    </source>
</evidence>
<evidence type="ECO:0000313" key="2">
    <source>
        <dbReference type="EMBL" id="CAF1938468.1"/>
    </source>
</evidence>
<sequence length="599" mass="68337">EDIDGETLVLLQNNDIMNIFPRIKDRVKFIDLRSKMISNLNEQDENNDESTGVLNENTIRGSSVSNEAQQSNNDIDPMTDPDPSSNIVCSDDDNDDALTKATLPIDYEVPQLTVRMRHYIDDNNISKFNPHTTLRGELLSILFDNVTTSHQLFYPTNNEYMTMAKCIVKKLCIASSLVHQSIRDWHESIKQKFKRERKPLQMVNNFVQAKQNKYGKTKGRPKQKSAILQTERKIKDTPMINLTDKQNQNLLSIVNNMNMELLKDKPDNDTLNDLWTQSFNIRRLCIRELSIDEILERFPAYRRPELILAEVKDTVGVDINKNTNDLLPHFFDCIPDNSCFLSDVLPFRVIRVLCKIFGDPVGNIFTHEDILVPYPCIKISDDKFELYVDFHLKYTIINQPLIKRQALITSLVQNLTQSSIINRNISTPSNTSNRIAGESLEEIDDNEEFDDNKRSSSHLKIISSNTFNQASANELSENNENTASSSDDEDDPYRLSIATPPTSTAEDERSRAILATPSTPPLTMKKLSNNTKSARSTTISFSKKLASVHQQENAVDKIQQRKNTLPLVTRKRKLEANSSSMIVTSKQSQRLAAKRIRLN</sequence>
<name>A0A816LR46_9BILA</name>
<organism evidence="2 3">
    <name type="scientific">Rotaria magnacalcarata</name>
    <dbReference type="NCBI Taxonomy" id="392030"/>
    <lineage>
        <taxon>Eukaryota</taxon>
        <taxon>Metazoa</taxon>
        <taxon>Spiralia</taxon>
        <taxon>Gnathifera</taxon>
        <taxon>Rotifera</taxon>
        <taxon>Eurotatoria</taxon>
        <taxon>Bdelloidea</taxon>
        <taxon>Philodinida</taxon>
        <taxon>Philodinidae</taxon>
        <taxon>Rotaria</taxon>
    </lineage>
</organism>
<comment type="caution">
    <text evidence="2">The sequence shown here is derived from an EMBL/GenBank/DDBJ whole genome shotgun (WGS) entry which is preliminary data.</text>
</comment>
<feature type="compositionally biased region" description="Polar residues" evidence="1">
    <location>
        <begin position="49"/>
        <end position="74"/>
    </location>
</feature>
<reference evidence="2" key="1">
    <citation type="submission" date="2021-02" db="EMBL/GenBank/DDBJ databases">
        <authorList>
            <person name="Nowell W R."/>
        </authorList>
    </citation>
    <scope>NUCLEOTIDE SEQUENCE</scope>
</reference>